<sequence length="519" mass="57261">MEDFNATLGMEDFDVAVENLTDSEIMNGTLTNETGGIPPPYTAAATAAIAVCSGAVTLFIVIGNTLVCVVIIGTKAMKGVQNLFLVSLAFSDVTVGTLVMPFKLANELMGYWYFGQTWCDIYLALDVFACTASIFNLCAISIDRYWAITKPIKYLSMRTRRRVGVMIATVWMSSALVCLPPLFGWKSGEDTAGDERASDDAPGCQLNSSPGYVVFSSVSSFYIPLGVLIFVYTSIIRAVRKRFKVRNKITAGCPGNANAATADGPGPSKWKPHAVSDSEDSLAWANKVSSDMSDTMPHQKKHLQVLEPLEPMKTLAFLPRGPCFDGKMFVLPGTSMTKPATESTSVMVTNTSGSLDAVEGLPEVETVDQPMTKPQLPRSDTTHKFMIKEAPDTSRVKSHFFNNARRSKDQPVESVAQSLRQRRRQVRMKLRAAQAKERKSLSIIFCVVSVFIVCWLPFFVCYMVVTLCATCWVSPTFFMFSEWMGYGNSALNPVIYALFNKDFRDGIKTLFRRNHSGML</sequence>
<feature type="domain" description="G-protein coupled receptors family 1 profile" evidence="13">
    <location>
        <begin position="63"/>
        <end position="496"/>
    </location>
</feature>
<gene>
    <name evidence="14" type="primary">ADRA2B</name>
    <name evidence="14" type="ORF">BLAG_LOCUS10934</name>
</gene>
<evidence type="ECO:0000313" key="15">
    <source>
        <dbReference type="Proteomes" id="UP000838412"/>
    </source>
</evidence>
<evidence type="ECO:0000256" key="9">
    <source>
        <dbReference type="ARBA" id="ARBA00023224"/>
    </source>
</evidence>
<organism evidence="14 15">
    <name type="scientific">Branchiostoma lanceolatum</name>
    <name type="common">Common lancelet</name>
    <name type="synonym">Amphioxus lanceolatum</name>
    <dbReference type="NCBI Taxonomy" id="7740"/>
    <lineage>
        <taxon>Eukaryota</taxon>
        <taxon>Metazoa</taxon>
        <taxon>Chordata</taxon>
        <taxon>Cephalochordata</taxon>
        <taxon>Leptocardii</taxon>
        <taxon>Amphioxiformes</taxon>
        <taxon>Branchiostomatidae</taxon>
        <taxon>Branchiostoma</taxon>
    </lineage>
</organism>
<keyword evidence="7 10" id="KW-0675">Receptor</keyword>
<dbReference type="Pfam" id="PF00001">
    <property type="entry name" value="7tm_1"/>
    <property type="match status" value="1"/>
</dbReference>
<keyword evidence="6 12" id="KW-0472">Membrane</keyword>
<feature type="transmembrane region" description="Helical" evidence="12">
    <location>
        <begin position="47"/>
        <end position="71"/>
    </location>
</feature>
<evidence type="ECO:0000256" key="5">
    <source>
        <dbReference type="ARBA" id="ARBA00023040"/>
    </source>
</evidence>
<evidence type="ECO:0000256" key="10">
    <source>
        <dbReference type="RuleBase" id="RU000688"/>
    </source>
</evidence>
<reference evidence="14" key="1">
    <citation type="submission" date="2022-01" db="EMBL/GenBank/DDBJ databases">
        <authorList>
            <person name="Braso-Vives M."/>
        </authorList>
    </citation>
    <scope>NUCLEOTIDE SEQUENCE</scope>
</reference>
<keyword evidence="9 10" id="KW-0807">Transducer</keyword>
<keyword evidence="15" id="KW-1185">Reference proteome</keyword>
<evidence type="ECO:0000256" key="11">
    <source>
        <dbReference type="SAM" id="MobiDB-lite"/>
    </source>
</evidence>
<dbReference type="PANTHER" id="PTHR24248:SF174">
    <property type="entry name" value="TYRAMINE_OCTOPAMINE RECEPTOR"/>
    <property type="match status" value="1"/>
</dbReference>
<dbReference type="OrthoDB" id="5975661at2759"/>
<dbReference type="PROSITE" id="PS50262">
    <property type="entry name" value="G_PROTEIN_RECEP_F1_2"/>
    <property type="match status" value="1"/>
</dbReference>
<dbReference type="EMBL" id="OV696703">
    <property type="protein sequence ID" value="CAH1250063.1"/>
    <property type="molecule type" value="Genomic_DNA"/>
</dbReference>
<feature type="transmembrane region" description="Helical" evidence="12">
    <location>
        <begin position="221"/>
        <end position="239"/>
    </location>
</feature>
<evidence type="ECO:0000256" key="2">
    <source>
        <dbReference type="ARBA" id="ARBA00022475"/>
    </source>
</evidence>
<keyword evidence="5 10" id="KW-0297">G-protein coupled receptor</keyword>
<dbReference type="InterPro" id="IPR000276">
    <property type="entry name" value="GPCR_Rhodpsn"/>
</dbReference>
<feature type="transmembrane region" description="Helical" evidence="12">
    <location>
        <begin position="477"/>
        <end position="499"/>
    </location>
</feature>
<keyword evidence="2" id="KW-1003">Cell membrane</keyword>
<evidence type="ECO:0000256" key="4">
    <source>
        <dbReference type="ARBA" id="ARBA00022989"/>
    </source>
</evidence>
<feature type="transmembrane region" description="Helical" evidence="12">
    <location>
        <begin position="163"/>
        <end position="183"/>
    </location>
</feature>
<feature type="transmembrane region" description="Helical" evidence="12">
    <location>
        <begin position="122"/>
        <end position="142"/>
    </location>
</feature>
<evidence type="ECO:0000256" key="8">
    <source>
        <dbReference type="ARBA" id="ARBA00023180"/>
    </source>
</evidence>
<evidence type="ECO:0000259" key="13">
    <source>
        <dbReference type="PROSITE" id="PS50262"/>
    </source>
</evidence>
<protein>
    <submittedName>
        <fullName evidence="14">ADRA2B protein</fullName>
    </submittedName>
</protein>
<dbReference type="GO" id="GO:0004930">
    <property type="term" value="F:G protein-coupled receptor activity"/>
    <property type="evidence" value="ECO:0007669"/>
    <property type="project" value="UniProtKB-KW"/>
</dbReference>
<dbReference type="Gene3D" id="1.20.1070.10">
    <property type="entry name" value="Rhodopsin 7-helix transmembrane proteins"/>
    <property type="match status" value="2"/>
</dbReference>
<evidence type="ECO:0000256" key="12">
    <source>
        <dbReference type="SAM" id="Phobius"/>
    </source>
</evidence>
<dbReference type="PRINTS" id="PR00237">
    <property type="entry name" value="GPCRRHODOPSN"/>
</dbReference>
<dbReference type="GO" id="GO:0005886">
    <property type="term" value="C:plasma membrane"/>
    <property type="evidence" value="ECO:0007669"/>
    <property type="project" value="UniProtKB-SubCell"/>
</dbReference>
<dbReference type="AlphaFoldDB" id="A0A8J9ZAT8"/>
<feature type="transmembrane region" description="Helical" evidence="12">
    <location>
        <begin position="83"/>
        <end position="102"/>
    </location>
</feature>
<evidence type="ECO:0000256" key="1">
    <source>
        <dbReference type="ARBA" id="ARBA00004651"/>
    </source>
</evidence>
<dbReference type="SUPFAM" id="SSF81321">
    <property type="entry name" value="Family A G protein-coupled receptor-like"/>
    <property type="match status" value="1"/>
</dbReference>
<dbReference type="SMART" id="SM01381">
    <property type="entry name" value="7TM_GPCR_Srsx"/>
    <property type="match status" value="1"/>
</dbReference>
<name>A0A8J9ZAT8_BRALA</name>
<evidence type="ECO:0000313" key="14">
    <source>
        <dbReference type="EMBL" id="CAH1250063.1"/>
    </source>
</evidence>
<evidence type="ECO:0000256" key="3">
    <source>
        <dbReference type="ARBA" id="ARBA00022692"/>
    </source>
</evidence>
<dbReference type="PANTHER" id="PTHR24248">
    <property type="entry name" value="ADRENERGIC RECEPTOR-RELATED G-PROTEIN COUPLED RECEPTOR"/>
    <property type="match status" value="1"/>
</dbReference>
<keyword evidence="4 12" id="KW-1133">Transmembrane helix</keyword>
<feature type="transmembrane region" description="Helical" evidence="12">
    <location>
        <begin position="441"/>
        <end position="465"/>
    </location>
</feature>
<evidence type="ECO:0000256" key="7">
    <source>
        <dbReference type="ARBA" id="ARBA00023170"/>
    </source>
</evidence>
<keyword evidence="8" id="KW-0325">Glycoprotein</keyword>
<comment type="similarity">
    <text evidence="10">Belongs to the G-protein coupled receptor 1 family.</text>
</comment>
<accession>A0A8J9ZAT8</accession>
<comment type="subcellular location">
    <subcellularLocation>
        <location evidence="1">Cell membrane</location>
        <topology evidence="1">Multi-pass membrane protein</topology>
    </subcellularLocation>
</comment>
<feature type="region of interest" description="Disordered" evidence="11">
    <location>
        <begin position="254"/>
        <end position="276"/>
    </location>
</feature>
<evidence type="ECO:0000256" key="6">
    <source>
        <dbReference type="ARBA" id="ARBA00023136"/>
    </source>
</evidence>
<dbReference type="PROSITE" id="PS00237">
    <property type="entry name" value="G_PROTEIN_RECEP_F1_1"/>
    <property type="match status" value="1"/>
</dbReference>
<proteinExistence type="inferred from homology"/>
<dbReference type="Proteomes" id="UP000838412">
    <property type="component" value="Chromosome 18"/>
</dbReference>
<dbReference type="InterPro" id="IPR017452">
    <property type="entry name" value="GPCR_Rhodpsn_7TM"/>
</dbReference>
<keyword evidence="3 10" id="KW-0812">Transmembrane</keyword>